<dbReference type="InterPro" id="IPR036944">
    <property type="entry name" value="PPIase_FKBP_N_sf"/>
</dbReference>
<comment type="caution">
    <text evidence="7">The sequence shown here is derived from an EMBL/GenBank/DDBJ whole genome shotgun (WGS) entry which is preliminary data.</text>
</comment>
<name>A0A839F4M3_9GAMM</name>
<dbReference type="RefSeq" id="WP_182531094.1">
    <property type="nucleotide sequence ID" value="NZ_JACGXL010000003.1"/>
</dbReference>
<dbReference type="Pfam" id="PF00254">
    <property type="entry name" value="FKBP_C"/>
    <property type="match status" value="1"/>
</dbReference>
<dbReference type="InterPro" id="IPR000774">
    <property type="entry name" value="PPIase_FKBP_N"/>
</dbReference>
<keyword evidence="3" id="KW-0697">Rotamase</keyword>
<keyword evidence="4" id="KW-0732">Signal</keyword>
<dbReference type="GO" id="GO:0003755">
    <property type="term" value="F:peptidyl-prolyl cis-trans isomerase activity"/>
    <property type="evidence" value="ECO:0007669"/>
    <property type="project" value="UniProtKB-KW"/>
</dbReference>
<protein>
    <recommendedName>
        <fullName evidence="2">peptidylprolyl isomerase</fullName>
        <ecNumber evidence="2">5.2.1.8</ecNumber>
    </recommendedName>
</protein>
<keyword evidence="8" id="KW-1185">Reference proteome</keyword>
<organism evidence="7 8">
    <name type="scientific">Dokdonella fugitiva</name>
    <dbReference type="NCBI Taxonomy" id="328517"/>
    <lineage>
        <taxon>Bacteria</taxon>
        <taxon>Pseudomonadati</taxon>
        <taxon>Pseudomonadota</taxon>
        <taxon>Gammaproteobacteria</taxon>
        <taxon>Lysobacterales</taxon>
        <taxon>Rhodanobacteraceae</taxon>
        <taxon>Dokdonella</taxon>
    </lineage>
</organism>
<dbReference type="Pfam" id="PF01346">
    <property type="entry name" value="FKBP_N"/>
    <property type="match status" value="1"/>
</dbReference>
<sequence length="216" mass="23474">MKFGWSLALAALFVAGSASAQDTTSDKGKLSYAMGFQLGSRLSGQKADIDIATFTRALQDAFAGKEPGVPQAAMADAVQKYEQKMKSAMDKELADNKREADTFMAGNRSKKGVVVLPNEVQYKSIEDGTGKAITPASEITFHVRVSLTNGREIRSSFVGEPVKAKVSDLPGIFGTKLLPEVIQKMKVGDHWMIYLPPEQASGNQVFIWEVKIIDVK</sequence>
<keyword evidence="7" id="KW-0413">Isomerase</keyword>
<dbReference type="InterPro" id="IPR001179">
    <property type="entry name" value="PPIase_FKBP_dom"/>
</dbReference>
<comment type="catalytic activity">
    <reaction evidence="1">
        <text>[protein]-peptidylproline (omega=180) = [protein]-peptidylproline (omega=0)</text>
        <dbReference type="Rhea" id="RHEA:16237"/>
        <dbReference type="Rhea" id="RHEA-COMP:10747"/>
        <dbReference type="Rhea" id="RHEA-COMP:10748"/>
        <dbReference type="ChEBI" id="CHEBI:83833"/>
        <dbReference type="ChEBI" id="CHEBI:83834"/>
        <dbReference type="EC" id="5.2.1.8"/>
    </reaction>
</comment>
<evidence type="ECO:0000259" key="5">
    <source>
        <dbReference type="Pfam" id="PF00254"/>
    </source>
</evidence>
<evidence type="ECO:0000256" key="2">
    <source>
        <dbReference type="ARBA" id="ARBA00013194"/>
    </source>
</evidence>
<dbReference type="GO" id="GO:0006457">
    <property type="term" value="P:protein folding"/>
    <property type="evidence" value="ECO:0007669"/>
    <property type="project" value="InterPro"/>
</dbReference>
<evidence type="ECO:0000313" key="8">
    <source>
        <dbReference type="Proteomes" id="UP000550401"/>
    </source>
</evidence>
<proteinExistence type="predicted"/>
<feature type="domain" description="PPIase FKBP-type" evidence="5">
    <location>
        <begin position="133"/>
        <end position="204"/>
    </location>
</feature>
<evidence type="ECO:0000313" key="7">
    <source>
        <dbReference type="EMBL" id="MBA8888020.1"/>
    </source>
</evidence>
<feature type="chain" id="PRO_5032745184" description="peptidylprolyl isomerase" evidence="4">
    <location>
        <begin position="21"/>
        <end position="216"/>
    </location>
</feature>
<reference evidence="7 8" key="1">
    <citation type="submission" date="2020-07" db="EMBL/GenBank/DDBJ databases">
        <title>Genomic Encyclopedia of Type Strains, Phase IV (KMG-V): Genome sequencing to study the core and pangenomes of soil and plant-associated prokaryotes.</title>
        <authorList>
            <person name="Whitman W."/>
        </authorList>
    </citation>
    <scope>NUCLEOTIDE SEQUENCE [LARGE SCALE GENOMIC DNA]</scope>
    <source>
        <strain evidence="7 8">RH2WT43</strain>
    </source>
</reference>
<dbReference type="Gene3D" id="1.10.287.460">
    <property type="entry name" value="Peptidyl-prolyl cis-trans isomerase, FKBP-type, N-terminal domain"/>
    <property type="match status" value="1"/>
</dbReference>
<evidence type="ECO:0000259" key="6">
    <source>
        <dbReference type="Pfam" id="PF01346"/>
    </source>
</evidence>
<evidence type="ECO:0000256" key="4">
    <source>
        <dbReference type="SAM" id="SignalP"/>
    </source>
</evidence>
<gene>
    <name evidence="7" type="ORF">FHW12_002244</name>
</gene>
<dbReference type="SUPFAM" id="SSF54534">
    <property type="entry name" value="FKBP-like"/>
    <property type="match status" value="1"/>
</dbReference>
<dbReference type="AlphaFoldDB" id="A0A839F4M3"/>
<accession>A0A839F4M3</accession>
<evidence type="ECO:0000256" key="1">
    <source>
        <dbReference type="ARBA" id="ARBA00000971"/>
    </source>
</evidence>
<dbReference type="InterPro" id="IPR046357">
    <property type="entry name" value="PPIase_dom_sf"/>
</dbReference>
<feature type="signal peptide" evidence="4">
    <location>
        <begin position="1"/>
        <end position="20"/>
    </location>
</feature>
<dbReference type="EMBL" id="JACGXL010000003">
    <property type="protein sequence ID" value="MBA8888020.1"/>
    <property type="molecule type" value="Genomic_DNA"/>
</dbReference>
<evidence type="ECO:0000256" key="3">
    <source>
        <dbReference type="ARBA" id="ARBA00023110"/>
    </source>
</evidence>
<dbReference type="EC" id="5.2.1.8" evidence="2"/>
<feature type="domain" description="Peptidyl-prolyl cis-trans isomerase FKBP-type N-terminal" evidence="6">
    <location>
        <begin position="28"/>
        <end position="123"/>
    </location>
</feature>
<dbReference type="Gene3D" id="3.10.50.40">
    <property type="match status" value="1"/>
</dbReference>
<dbReference type="Proteomes" id="UP000550401">
    <property type="component" value="Unassembled WGS sequence"/>
</dbReference>